<proteinExistence type="predicted"/>
<organism evidence="1 2">
    <name type="scientific">Compostimonas suwonensis</name>
    <dbReference type="NCBI Taxonomy" id="1048394"/>
    <lineage>
        <taxon>Bacteria</taxon>
        <taxon>Bacillati</taxon>
        <taxon>Actinomycetota</taxon>
        <taxon>Actinomycetes</taxon>
        <taxon>Micrococcales</taxon>
        <taxon>Microbacteriaceae</taxon>
        <taxon>Compostimonas</taxon>
    </lineage>
</organism>
<dbReference type="AlphaFoldDB" id="A0A2M9BVN4"/>
<dbReference type="Proteomes" id="UP000230161">
    <property type="component" value="Unassembled WGS sequence"/>
</dbReference>
<gene>
    <name evidence="1" type="ORF">CLV54_1794</name>
</gene>
<evidence type="ECO:0000313" key="1">
    <source>
        <dbReference type="EMBL" id="PJJ62002.1"/>
    </source>
</evidence>
<dbReference type="SUPFAM" id="SSF54909">
    <property type="entry name" value="Dimeric alpha+beta barrel"/>
    <property type="match status" value="1"/>
</dbReference>
<dbReference type="OrthoDB" id="3826869at2"/>
<name>A0A2M9BVN4_9MICO</name>
<dbReference type="InterPro" id="IPR011008">
    <property type="entry name" value="Dimeric_a/b-barrel"/>
</dbReference>
<accession>A0A2M9BVN4</accession>
<dbReference type="Pfam" id="PF05336">
    <property type="entry name" value="rhaM"/>
    <property type="match status" value="1"/>
</dbReference>
<dbReference type="GO" id="GO:0016857">
    <property type="term" value="F:racemase and epimerase activity, acting on carbohydrates and derivatives"/>
    <property type="evidence" value="ECO:0007669"/>
    <property type="project" value="InterPro"/>
</dbReference>
<dbReference type="RefSeq" id="WP_100344611.1">
    <property type="nucleotide sequence ID" value="NZ_PGFB01000003.1"/>
</dbReference>
<comment type="caution">
    <text evidence="1">The sequence shown here is derived from an EMBL/GenBank/DDBJ whole genome shotgun (WGS) entry which is preliminary data.</text>
</comment>
<dbReference type="EMBL" id="PGFB01000003">
    <property type="protein sequence ID" value="PJJ62002.1"/>
    <property type="molecule type" value="Genomic_DNA"/>
</dbReference>
<evidence type="ECO:0000313" key="2">
    <source>
        <dbReference type="Proteomes" id="UP000230161"/>
    </source>
</evidence>
<sequence length="118" mass="13487">MHPDVDEFEFTTRLAAGRERAYEECHRAVPRDLDASMRDAGVLAWAIFRNGTVLTHRVVARDAEAMRAALDADPVNRRWQEEVAPFLDDGARPAPEPHERHEPHEPGALIWDLSWPVR</sequence>
<keyword evidence="2" id="KW-1185">Reference proteome</keyword>
<dbReference type="InterPro" id="IPR008000">
    <property type="entry name" value="Rham/fucose_mutarotase"/>
</dbReference>
<protein>
    <submittedName>
        <fullName evidence="1">L-rhamnose mutarotase</fullName>
    </submittedName>
</protein>
<reference evidence="1 2" key="1">
    <citation type="submission" date="2017-11" db="EMBL/GenBank/DDBJ databases">
        <title>Genomic Encyclopedia of Archaeal and Bacterial Type Strains, Phase II (KMG-II): From Individual Species to Whole Genera.</title>
        <authorList>
            <person name="Goeker M."/>
        </authorList>
    </citation>
    <scope>NUCLEOTIDE SEQUENCE [LARGE SCALE GENOMIC DNA]</scope>
    <source>
        <strain evidence="1 2">DSM 25625</strain>
    </source>
</reference>
<dbReference type="Gene3D" id="3.30.70.100">
    <property type="match status" value="1"/>
</dbReference>